<accession>A0A6B9D9P9</accession>
<dbReference type="InterPro" id="IPR029045">
    <property type="entry name" value="ClpP/crotonase-like_dom_sf"/>
</dbReference>
<evidence type="ECO:0000256" key="4">
    <source>
        <dbReference type="ARBA" id="ARBA00022801"/>
    </source>
</evidence>
<comment type="similarity">
    <text evidence="1 7 11">Belongs to the peptidase S14 family.</text>
</comment>
<dbReference type="SUPFAM" id="SSF52096">
    <property type="entry name" value="ClpP/crotonase"/>
    <property type="match status" value="1"/>
</dbReference>
<dbReference type="PROSITE" id="PS00382">
    <property type="entry name" value="CLP_PROTEASE_HIS"/>
    <property type="match status" value="1"/>
</dbReference>
<dbReference type="InterPro" id="IPR018215">
    <property type="entry name" value="ClpP_Ser_AS"/>
</dbReference>
<evidence type="ECO:0000256" key="6">
    <source>
        <dbReference type="ARBA" id="ARBA00034021"/>
    </source>
</evidence>
<evidence type="ECO:0000256" key="11">
    <source>
        <dbReference type="RuleBase" id="RU003567"/>
    </source>
</evidence>
<dbReference type="PANTHER" id="PTHR10381">
    <property type="entry name" value="ATP-DEPENDENT CLP PROTEASE PROTEOLYTIC SUBUNIT"/>
    <property type="match status" value="1"/>
</dbReference>
<dbReference type="Pfam" id="PF00574">
    <property type="entry name" value="CLP_protease"/>
    <property type="match status" value="1"/>
</dbReference>
<dbReference type="EMBL" id="MN723863">
    <property type="protein sequence ID" value="QGX42398.1"/>
    <property type="molecule type" value="Genomic_DNA"/>
</dbReference>
<comment type="subcellular location">
    <subcellularLocation>
        <location evidence="7">Plastid</location>
        <location evidence="7">Chloroplast stroma</location>
    </subcellularLocation>
</comment>
<dbReference type="GO" id="GO:0006515">
    <property type="term" value="P:protein quality control for misfolded or incompletely synthesized proteins"/>
    <property type="evidence" value="ECO:0007669"/>
    <property type="project" value="TreeGrafter"/>
</dbReference>
<evidence type="ECO:0000256" key="3">
    <source>
        <dbReference type="ARBA" id="ARBA00022670"/>
    </source>
</evidence>
<dbReference type="GO" id="GO:0009368">
    <property type="term" value="C:endopeptidase Clp complex"/>
    <property type="evidence" value="ECO:0007669"/>
    <property type="project" value="TreeGrafter"/>
</dbReference>
<dbReference type="AlphaFoldDB" id="A0A6B9D9P9"/>
<feature type="active site" evidence="8">
    <location>
        <position position="101"/>
    </location>
</feature>
<dbReference type="InterPro" id="IPR001907">
    <property type="entry name" value="ClpP"/>
</dbReference>
<keyword evidence="4 7" id="KW-0378">Hydrolase</keyword>
<dbReference type="PANTHER" id="PTHR10381:SF15">
    <property type="entry name" value="CHLOROPLASTIC ATP-DEPENDENT CLP PROTEASE PROTEOLYTIC SUBUNIT 1"/>
    <property type="match status" value="1"/>
</dbReference>
<dbReference type="HAMAP" id="MF_00444">
    <property type="entry name" value="ClpP"/>
    <property type="match status" value="1"/>
</dbReference>
<protein>
    <recommendedName>
        <fullName evidence="7 11">ATP-dependent Clp protease proteolytic subunit</fullName>
        <ecNumber evidence="7 10">3.4.21.92</ecNumber>
    </recommendedName>
    <alternativeName>
        <fullName evidence="7">Endopeptidase Clp</fullName>
    </alternativeName>
</protein>
<comment type="catalytic activity">
    <reaction evidence="6 7 9">
        <text>Hydrolysis of proteins to small peptides in the presence of ATP and magnesium. alpha-casein is the usual test substrate. In the absence of ATP, only oligopeptides shorter than five residues are hydrolyzed (such as succinyl-Leu-Tyr-|-NHMec, and Leu-Tyr-Leu-|-Tyr-Trp, in which cleavage of the -Tyr-|-Leu- and -Tyr-|-Trp bonds also occurs).</text>
        <dbReference type="EC" id="3.4.21.92"/>
    </reaction>
</comment>
<feature type="active site" evidence="7 9">
    <location>
        <position position="126"/>
    </location>
</feature>
<reference evidence="12" key="1">
    <citation type="submission" date="2019-11" db="EMBL/GenBank/DDBJ databases">
        <title>The organelle genome and transcriptome of Ligustrum quihoui.</title>
        <authorList>
            <person name="Yu X."/>
        </authorList>
    </citation>
    <scope>NUCLEOTIDE SEQUENCE</scope>
</reference>
<evidence type="ECO:0000313" key="12">
    <source>
        <dbReference type="EMBL" id="QGX42398.1"/>
    </source>
</evidence>
<comment type="subunit">
    <text evidence="7">Component of the chloroplastic Clp protease core complex.</text>
</comment>
<geneLocation type="chloroplast" evidence="12"/>
<organism evidence="12">
    <name type="scientific">Ligustrum quihoui</name>
    <dbReference type="NCBI Taxonomy" id="528268"/>
    <lineage>
        <taxon>Eukaryota</taxon>
        <taxon>Viridiplantae</taxon>
        <taxon>Streptophyta</taxon>
        <taxon>Embryophyta</taxon>
        <taxon>Tracheophyta</taxon>
        <taxon>Spermatophyta</taxon>
        <taxon>Magnoliopsida</taxon>
        <taxon>eudicotyledons</taxon>
        <taxon>Gunneridae</taxon>
        <taxon>Pentapetalae</taxon>
        <taxon>asterids</taxon>
        <taxon>lamiids</taxon>
        <taxon>Lamiales</taxon>
        <taxon>Oleaceae</taxon>
        <taxon>Oleeae</taxon>
        <taxon>Ligustrum</taxon>
    </lineage>
</organism>
<dbReference type="GO" id="GO:0009570">
    <property type="term" value="C:chloroplast stroma"/>
    <property type="evidence" value="ECO:0007669"/>
    <property type="project" value="UniProtKB-SubCell"/>
</dbReference>
<dbReference type="InterPro" id="IPR023562">
    <property type="entry name" value="ClpP/TepA"/>
</dbReference>
<dbReference type="Gene3D" id="3.90.226.10">
    <property type="entry name" value="2-enoyl-CoA Hydratase, Chain A, domain 1"/>
    <property type="match status" value="1"/>
</dbReference>
<dbReference type="GO" id="GO:0004252">
    <property type="term" value="F:serine-type endopeptidase activity"/>
    <property type="evidence" value="ECO:0007669"/>
    <property type="project" value="UniProtKB-UniRule"/>
</dbReference>
<keyword evidence="3 7" id="KW-0645">Protease</keyword>
<evidence type="ECO:0000256" key="10">
    <source>
        <dbReference type="RuleBase" id="RU000549"/>
    </source>
</evidence>
<keyword evidence="2 12" id="KW-0934">Plastid</keyword>
<dbReference type="CDD" id="cd07017">
    <property type="entry name" value="S14_ClpP_2"/>
    <property type="match status" value="1"/>
</dbReference>
<dbReference type="PROSITE" id="PS00381">
    <property type="entry name" value="CLP_PROTEASE_SER"/>
    <property type="match status" value="1"/>
</dbReference>
<gene>
    <name evidence="7 12" type="primary">clpP</name>
</gene>
<evidence type="ECO:0000256" key="5">
    <source>
        <dbReference type="ARBA" id="ARBA00022825"/>
    </source>
</evidence>
<evidence type="ECO:0000256" key="1">
    <source>
        <dbReference type="ARBA" id="ARBA00007039"/>
    </source>
</evidence>
<dbReference type="PRINTS" id="PR00127">
    <property type="entry name" value="CLPPROTEASEP"/>
</dbReference>
<dbReference type="EC" id="3.4.21.92" evidence="7 10"/>
<feature type="active site" description="Nucleophile" evidence="7">
    <location>
        <position position="101"/>
    </location>
</feature>
<evidence type="ECO:0000256" key="2">
    <source>
        <dbReference type="ARBA" id="ARBA00022640"/>
    </source>
</evidence>
<sequence length="218" mass="24328">MPVGVPKIPFLIPGEEEATWVDLYNGLYRRRVLFLCQEVDYEMSNQIIGLMTFLTIEDRTLDQHLFINSPGGGLIPGIALFDVMQVLPPTMHTICMGVAASMASLILSGGAITQRLAFPHARVMIHQPASSFFESPTGECVIEMDLILDLRAHVERLYVETTGQPLWVIVRDLERDVFMSATEAIDYGIVDLNSEDAPNYSWAEEEGTSGIYDSIEEE</sequence>
<dbReference type="GO" id="GO:0004176">
    <property type="term" value="F:ATP-dependent peptidase activity"/>
    <property type="evidence" value="ECO:0007669"/>
    <property type="project" value="InterPro"/>
</dbReference>
<keyword evidence="5 7" id="KW-0720">Serine protease</keyword>
<proteinExistence type="inferred from homology"/>
<evidence type="ECO:0000256" key="7">
    <source>
        <dbReference type="HAMAP-Rule" id="MF_00444"/>
    </source>
</evidence>
<comment type="function">
    <text evidence="7">Cleaves peptides in various proteins in a process that requires ATP hydrolysis. Has a chymotrypsin-like activity. Plays a major role in the degradation of misfolded proteins.</text>
</comment>
<evidence type="ECO:0000256" key="9">
    <source>
        <dbReference type="PROSITE-ProRule" id="PRU10086"/>
    </source>
</evidence>
<evidence type="ECO:0000256" key="8">
    <source>
        <dbReference type="PROSITE-ProRule" id="PRU10085"/>
    </source>
</evidence>
<dbReference type="GO" id="GO:0051117">
    <property type="term" value="F:ATPase binding"/>
    <property type="evidence" value="ECO:0007669"/>
    <property type="project" value="TreeGrafter"/>
</dbReference>
<name>A0A6B9D9P9_9LAMI</name>
<keyword evidence="12" id="KW-0150">Chloroplast</keyword>
<dbReference type="InterPro" id="IPR033135">
    <property type="entry name" value="ClpP_His_AS"/>
</dbReference>